<dbReference type="AlphaFoldDB" id="A0A368UDX5"/>
<dbReference type="Proteomes" id="UP000253215">
    <property type="component" value="Unassembled WGS sequence"/>
</dbReference>
<gene>
    <name evidence="1" type="ORF">CAC02_04550</name>
</gene>
<name>A0A368UDX5_9STRE</name>
<evidence type="ECO:0000313" key="2">
    <source>
        <dbReference type="Proteomes" id="UP000253215"/>
    </source>
</evidence>
<reference evidence="1 2" key="1">
    <citation type="journal article" date="2018" name="Sci. Rep.">
        <title>Network-guided genomic and metagenomic analysis of the faecal microbiota of the critically endangered kakapo.</title>
        <authorList>
            <person name="Waite D.W."/>
            <person name="Dsouza M."/>
            <person name="Sekiguchi Y."/>
            <person name="Hugenholtz P."/>
            <person name="Taylor M.W."/>
        </authorList>
    </citation>
    <scope>NUCLEOTIDE SEQUENCE [LARGE SCALE GENOMIC DNA]</scope>
    <source>
        <strain evidence="1 2">BI02</strain>
    </source>
</reference>
<dbReference type="EMBL" id="NETH01000016">
    <property type="protein sequence ID" value="RCW17134.1"/>
    <property type="molecule type" value="Genomic_DNA"/>
</dbReference>
<evidence type="ECO:0008006" key="3">
    <source>
        <dbReference type="Google" id="ProtNLM"/>
    </source>
</evidence>
<accession>A0A368UDX5</accession>
<protein>
    <recommendedName>
        <fullName evidence="3">HNH endonuclease</fullName>
    </recommendedName>
</protein>
<proteinExistence type="predicted"/>
<comment type="caution">
    <text evidence="1">The sequence shown here is derived from an EMBL/GenBank/DDBJ whole genome shotgun (WGS) entry which is preliminary data.</text>
</comment>
<organism evidence="1 2">
    <name type="scientific">Streptococcus gallolyticus</name>
    <dbReference type="NCBI Taxonomy" id="315405"/>
    <lineage>
        <taxon>Bacteria</taxon>
        <taxon>Bacillati</taxon>
        <taxon>Bacillota</taxon>
        <taxon>Bacilli</taxon>
        <taxon>Lactobacillales</taxon>
        <taxon>Streptococcaceae</taxon>
        <taxon>Streptococcus</taxon>
    </lineage>
</organism>
<sequence length="182" mass="21601">MYNRENFRDINKEKPKGITRKEWAATHPVQYNLSYYKYQSRKAKNFLRQYNDQYRDGRSELLDEFSNGDATQMHHIFPEAEFPSISMFLENLIALTPTQHLTKAHPKNKTQIVDPVYQELLLKAKLGLIEENINDNSVETIYNFQNFVIVLSTGFDLEFEIQDNEFQEIMNVITNYYMRKGN</sequence>
<evidence type="ECO:0000313" key="1">
    <source>
        <dbReference type="EMBL" id="RCW17134.1"/>
    </source>
</evidence>